<reference evidence="2" key="1">
    <citation type="submission" date="2023-06" db="EMBL/GenBank/DDBJ databases">
        <authorList>
            <person name="Kurt Z."/>
        </authorList>
    </citation>
    <scope>NUCLEOTIDE SEQUENCE</scope>
</reference>
<evidence type="ECO:0000256" key="1">
    <source>
        <dbReference type="SAM" id="MobiDB-lite"/>
    </source>
</evidence>
<keyword evidence="4" id="KW-1185">Reference proteome</keyword>
<reference evidence="3 4" key="2">
    <citation type="submission" date="2024-07" db="EMBL/GenBank/DDBJ databases">
        <authorList>
            <person name="Akdeniz Z."/>
        </authorList>
    </citation>
    <scope>NUCLEOTIDE SEQUENCE [LARGE SCALE GENOMIC DNA]</scope>
</reference>
<dbReference type="AlphaFoldDB" id="A0AA86PY17"/>
<evidence type="ECO:0000313" key="4">
    <source>
        <dbReference type="Proteomes" id="UP001642409"/>
    </source>
</evidence>
<feature type="region of interest" description="Disordered" evidence="1">
    <location>
        <begin position="133"/>
        <end position="154"/>
    </location>
</feature>
<dbReference type="EMBL" id="CAXDID020000239">
    <property type="protein sequence ID" value="CAL6062444.1"/>
    <property type="molecule type" value="Genomic_DNA"/>
</dbReference>
<dbReference type="EMBL" id="CATOUU010000775">
    <property type="protein sequence ID" value="CAI9947363.1"/>
    <property type="molecule type" value="Genomic_DNA"/>
</dbReference>
<dbReference type="Proteomes" id="UP001642409">
    <property type="component" value="Unassembled WGS sequence"/>
</dbReference>
<accession>A0AA86PY17</accession>
<comment type="caution">
    <text evidence="2">The sequence shown here is derived from an EMBL/GenBank/DDBJ whole genome shotgun (WGS) entry which is preliminary data.</text>
</comment>
<name>A0AA86PY17_9EUKA</name>
<evidence type="ECO:0000313" key="2">
    <source>
        <dbReference type="EMBL" id="CAI9947363.1"/>
    </source>
</evidence>
<gene>
    <name evidence="2" type="ORF">HINF_LOCUS35008</name>
    <name evidence="3" type="ORF">HINF_LOCUS50191</name>
</gene>
<evidence type="ECO:0000313" key="3">
    <source>
        <dbReference type="EMBL" id="CAL6062444.1"/>
    </source>
</evidence>
<sequence>MWKDSFSKQLRMYLQLEFRVQAVSDMQTYQFIHSRYIKSGTWAKVAVLCGVTEKNVHDYYHNTWSKQFCDSYEEYKPEMLRQLERLVNTSMPKSEVLHQIIFNLQQQHPQKNFHQISLRQILAHAYERLQKKQHEHSQTFRKARNDPTQTHREEQQPVFLQRLSQVEQFDVAALVAQLKQLVQ</sequence>
<proteinExistence type="predicted"/>
<organism evidence="2">
    <name type="scientific">Hexamita inflata</name>
    <dbReference type="NCBI Taxonomy" id="28002"/>
    <lineage>
        <taxon>Eukaryota</taxon>
        <taxon>Metamonada</taxon>
        <taxon>Diplomonadida</taxon>
        <taxon>Hexamitidae</taxon>
        <taxon>Hexamitinae</taxon>
        <taxon>Hexamita</taxon>
    </lineage>
</organism>
<protein>
    <submittedName>
        <fullName evidence="2">Uncharacterized protein</fullName>
    </submittedName>
</protein>